<dbReference type="Gene3D" id="1.20.1250.20">
    <property type="entry name" value="MFS general substrate transporter like domains"/>
    <property type="match status" value="1"/>
</dbReference>
<keyword evidence="6" id="KW-1185">Reference proteome</keyword>
<keyword evidence="2" id="KW-0812">Transmembrane</keyword>
<dbReference type="PROSITE" id="PS50850">
    <property type="entry name" value="MFS"/>
    <property type="match status" value="1"/>
</dbReference>
<name>A0A2A6CRA1_PRIPA</name>
<evidence type="ECO:0000313" key="5">
    <source>
        <dbReference type="EnsemblMetazoa" id="PPA14210.1"/>
    </source>
</evidence>
<dbReference type="InterPro" id="IPR036259">
    <property type="entry name" value="MFS_trans_sf"/>
</dbReference>
<evidence type="ECO:0000313" key="6">
    <source>
        <dbReference type="Proteomes" id="UP000005239"/>
    </source>
</evidence>
<dbReference type="GO" id="GO:0022857">
    <property type="term" value="F:transmembrane transporter activity"/>
    <property type="evidence" value="ECO:0000318"/>
    <property type="project" value="GO_Central"/>
</dbReference>
<reference evidence="5" key="2">
    <citation type="submission" date="2022-06" db="UniProtKB">
        <authorList>
            <consortium name="EnsemblMetazoa"/>
        </authorList>
    </citation>
    <scope>IDENTIFICATION</scope>
    <source>
        <strain evidence="5">PS312</strain>
    </source>
</reference>
<proteinExistence type="predicted"/>
<keyword evidence="3" id="KW-1133">Transmembrane helix</keyword>
<dbReference type="PANTHER" id="PTHR11662:SF331">
    <property type="entry name" value="MAJOR FACILITATOR SUPERFAMILY (MFS) PROFILE DOMAIN-CONTAINING PROTEIN"/>
    <property type="match status" value="1"/>
</dbReference>
<accession>A0A2A6CRA1</accession>
<dbReference type="InterPro" id="IPR011701">
    <property type="entry name" value="MFS"/>
</dbReference>
<protein>
    <submittedName>
        <fullName evidence="5">Slc-17.8</fullName>
    </submittedName>
</protein>
<dbReference type="EnsemblMetazoa" id="PPA14210.1">
    <property type="protein sequence ID" value="PPA14210.1"/>
    <property type="gene ID" value="WBGene00103764"/>
</dbReference>
<dbReference type="FunFam" id="1.20.1250.20:FF:000532">
    <property type="entry name" value="SLC (SoLute Carrier) homolog"/>
    <property type="match status" value="1"/>
</dbReference>
<dbReference type="PANTHER" id="PTHR11662">
    <property type="entry name" value="SOLUTE CARRIER FAMILY 17"/>
    <property type="match status" value="1"/>
</dbReference>
<comment type="subcellular location">
    <subcellularLocation>
        <location evidence="1">Membrane</location>
        <topology evidence="1">Multi-pass membrane protein</topology>
    </subcellularLocation>
</comment>
<gene>
    <name evidence="5" type="primary">WBGene00103764</name>
</gene>
<sequence length="524" mass="57571">MDHSDKEQLLRMSSVHPISDSLSGLAPPLPRPPPHRWFPSYRSLTAILLCICFAAIHMMNCNLSMSVVCMINTTETDRERATNDGGFSPANETGFIRLEDHADLVDWTPEEEGIIFSAFNLGLLFMLITGVLADKLNAKWMILGSVAIAVVATMMIPIMTNSFYWAVLARFLIGLSDAMLQPAVNSLLTRWFPVSERSYALSIATGGRQLGTLLITPIAGALCQSTIFGGWPAIFVLSALAGVVFIAMYLFLGADKPSKLSCISEGELKFITLANAAEDCGKKRNERKVPWKRILLSGSVWSAVIAVVCHEFPLMTMIMFLPSYLHDVHHYTATTNGLLSSLPTLALWIAKILSSYCDTWLKKHTRWSASNICKLLNGIGSLGLGVFLYATTLLDASHAWLAVLFLCLSMFFAGLHTPGCQAALVAIAPAYSGAVTGLAFFFVASSGIVNPILTKWIVQNQSAEEWNLVFYISTAFALLPCITFSVWGTADCQWWAKSEQQQQYYKDIKSSRKTSKESLDSETA</sequence>
<dbReference type="OrthoDB" id="2985014at2759"/>
<keyword evidence="4" id="KW-0472">Membrane</keyword>
<evidence type="ECO:0000256" key="4">
    <source>
        <dbReference type="ARBA" id="ARBA00023136"/>
    </source>
</evidence>
<dbReference type="Pfam" id="PF07690">
    <property type="entry name" value="MFS_1"/>
    <property type="match status" value="1"/>
</dbReference>
<dbReference type="SUPFAM" id="SSF103473">
    <property type="entry name" value="MFS general substrate transporter"/>
    <property type="match status" value="1"/>
</dbReference>
<evidence type="ECO:0000256" key="3">
    <source>
        <dbReference type="ARBA" id="ARBA00022989"/>
    </source>
</evidence>
<dbReference type="InterPro" id="IPR050382">
    <property type="entry name" value="MFS_Na/Anion_cotransporter"/>
</dbReference>
<evidence type="ECO:0000256" key="1">
    <source>
        <dbReference type="ARBA" id="ARBA00004141"/>
    </source>
</evidence>
<accession>A0A8R1U9Z2</accession>
<reference evidence="6" key="1">
    <citation type="journal article" date="2008" name="Nat. Genet.">
        <title>The Pristionchus pacificus genome provides a unique perspective on nematode lifestyle and parasitism.</title>
        <authorList>
            <person name="Dieterich C."/>
            <person name="Clifton S.W."/>
            <person name="Schuster L.N."/>
            <person name="Chinwalla A."/>
            <person name="Delehaunty K."/>
            <person name="Dinkelacker I."/>
            <person name="Fulton L."/>
            <person name="Fulton R."/>
            <person name="Godfrey J."/>
            <person name="Minx P."/>
            <person name="Mitreva M."/>
            <person name="Roeseler W."/>
            <person name="Tian H."/>
            <person name="Witte H."/>
            <person name="Yang S.P."/>
            <person name="Wilson R.K."/>
            <person name="Sommer R.J."/>
        </authorList>
    </citation>
    <scope>NUCLEOTIDE SEQUENCE [LARGE SCALE GENOMIC DNA]</scope>
    <source>
        <strain evidence="6">PS312</strain>
    </source>
</reference>
<organism evidence="5 6">
    <name type="scientific">Pristionchus pacificus</name>
    <name type="common">Parasitic nematode worm</name>
    <dbReference type="NCBI Taxonomy" id="54126"/>
    <lineage>
        <taxon>Eukaryota</taxon>
        <taxon>Metazoa</taxon>
        <taxon>Ecdysozoa</taxon>
        <taxon>Nematoda</taxon>
        <taxon>Chromadorea</taxon>
        <taxon>Rhabditida</taxon>
        <taxon>Rhabditina</taxon>
        <taxon>Diplogasteromorpha</taxon>
        <taxon>Diplogasteroidea</taxon>
        <taxon>Neodiplogasteridae</taxon>
        <taxon>Pristionchus</taxon>
    </lineage>
</organism>
<dbReference type="InterPro" id="IPR020846">
    <property type="entry name" value="MFS_dom"/>
</dbReference>
<dbReference type="GO" id="GO:0016020">
    <property type="term" value="C:membrane"/>
    <property type="evidence" value="ECO:0000318"/>
    <property type="project" value="GO_Central"/>
</dbReference>
<dbReference type="AlphaFoldDB" id="A0A2A6CRA1"/>
<dbReference type="Proteomes" id="UP000005239">
    <property type="component" value="Unassembled WGS sequence"/>
</dbReference>
<evidence type="ECO:0000256" key="2">
    <source>
        <dbReference type="ARBA" id="ARBA00022692"/>
    </source>
</evidence>